<evidence type="ECO:0000256" key="1">
    <source>
        <dbReference type="ARBA" id="ARBA00022723"/>
    </source>
</evidence>
<keyword evidence="7" id="KW-1185">Reference proteome</keyword>
<evidence type="ECO:0000313" key="6">
    <source>
        <dbReference type="EMBL" id="KAI9635879.1"/>
    </source>
</evidence>
<feature type="compositionally biased region" description="Polar residues" evidence="4">
    <location>
        <begin position="644"/>
        <end position="656"/>
    </location>
</feature>
<evidence type="ECO:0000256" key="3">
    <source>
        <dbReference type="ARBA" id="ARBA00022833"/>
    </source>
</evidence>
<evidence type="ECO:0000256" key="2">
    <source>
        <dbReference type="ARBA" id="ARBA00022771"/>
    </source>
</evidence>
<dbReference type="AlphaFoldDB" id="A0AA38LVR3"/>
<dbReference type="PANTHER" id="PTHR46201">
    <property type="entry name" value="PHD FINGER PROTEIN MALE MEIOCYTE DEATH 1-RELATED"/>
    <property type="match status" value="1"/>
</dbReference>
<feature type="compositionally biased region" description="Polar residues" evidence="4">
    <location>
        <begin position="65"/>
        <end position="88"/>
    </location>
</feature>
<feature type="compositionally biased region" description="Acidic residues" evidence="4">
    <location>
        <begin position="846"/>
        <end position="866"/>
    </location>
</feature>
<evidence type="ECO:0000256" key="4">
    <source>
        <dbReference type="SAM" id="MobiDB-lite"/>
    </source>
</evidence>
<dbReference type="InterPro" id="IPR013083">
    <property type="entry name" value="Znf_RING/FYVE/PHD"/>
</dbReference>
<feature type="compositionally biased region" description="Low complexity" evidence="4">
    <location>
        <begin position="793"/>
        <end position="812"/>
    </location>
</feature>
<feature type="region of interest" description="Disordered" evidence="4">
    <location>
        <begin position="688"/>
        <end position="713"/>
    </location>
</feature>
<keyword evidence="3" id="KW-0862">Zinc</keyword>
<dbReference type="EMBL" id="JAKWFO010000005">
    <property type="protein sequence ID" value="KAI9635879.1"/>
    <property type="molecule type" value="Genomic_DNA"/>
</dbReference>
<dbReference type="SMART" id="SM00249">
    <property type="entry name" value="PHD"/>
    <property type="match status" value="1"/>
</dbReference>
<feature type="compositionally biased region" description="Low complexity" evidence="4">
    <location>
        <begin position="820"/>
        <end position="834"/>
    </location>
</feature>
<feature type="compositionally biased region" description="Polar residues" evidence="4">
    <location>
        <begin position="100"/>
        <end position="122"/>
    </location>
</feature>
<name>A0AA38LVR3_9TREE</name>
<dbReference type="PROSITE" id="PS01359">
    <property type="entry name" value="ZF_PHD_1"/>
    <property type="match status" value="1"/>
</dbReference>
<dbReference type="GO" id="GO:0008270">
    <property type="term" value="F:zinc ion binding"/>
    <property type="evidence" value="ECO:0007669"/>
    <property type="project" value="UniProtKB-KW"/>
</dbReference>
<feature type="region of interest" description="Disordered" evidence="4">
    <location>
        <begin position="164"/>
        <end position="281"/>
    </location>
</feature>
<proteinExistence type="predicted"/>
<feature type="domain" description="Zinc finger PHD-type" evidence="5">
    <location>
        <begin position="551"/>
        <end position="597"/>
    </location>
</feature>
<dbReference type="GeneID" id="77732201"/>
<dbReference type="InterPro" id="IPR001965">
    <property type="entry name" value="Znf_PHD"/>
</dbReference>
<dbReference type="PANTHER" id="PTHR46201:SF9">
    <property type="entry name" value="PHD FINGER PROTEIN MALE MEIOCYTE DEATH 1"/>
    <property type="match status" value="1"/>
</dbReference>
<dbReference type="RefSeq" id="XP_052945656.1">
    <property type="nucleotide sequence ID" value="XM_053092996.1"/>
</dbReference>
<sequence>MFFQADLLITRYFPCTRSRTSKRSATPKIMAGGTIFEERISLPRSEHLDWVPQDKDLLQGPMPSPTNSHSTDSAASPYNMPQTASTSYHPYPPAGPASQPRYTHQPQYNSSGEYDVFQTPTQPHRAGLPYPQPIIYEQDQLPHLTATSGPRSYDTTIPQYYPIMAERSWSQTPDKAGKRKRAEKSKEAATPAPVQAVKTPKRSKGGSEERAAKRSRTASQAESQSQLPTPPSTGRDLPSVGLPSHLQPAKPVEESLPPVEETLEPEPRRGLKVLQSEEEGRKLAVGQVLEEEEAGQAESKSLRLAPAPTIITAKNGSATLETLPILESELSWLENAGRPLTPTPPPLALPTLLDPPIYPDEEADAPDVKAEKVSKRLRAFSITARSEPMTCTKIDAFGRVAVRKDAALKFLGLEAADSLIEERKEEDEWVESSVASSSRARVKPSWPDELAPWSIGGGRVKRMREEKERDVLLKRYMEHSGDEASDEEIIYPSVHGKGKGKSITQLVRVPDGADPRRRIRPDLNVDTDARSALLTALRYRSLPPLPVGIVACACGARSSNGVSAMVVCTNCQTWHHTICNGVDEHMMPARWWCPNCENQVLRLATPAQTPRRAYRQSEERSSAFKGQADNIALAPSPIFASSSQFSQAGPSVSTPANRGGIASPTSRNHRSRILSYGSDMWAPFGEEPGAVQAPTTPVPSDTRFTTPRIDDAPFDVTSTPSRHLDFNFGAPSSLFALTPLGGRSRVTSNMMSDTPLTYRHRLASHSENQAMSGRHDFLRDLAGPSAVGPPSPSSAGRRGPSLLGAGSIGSASMGHRRTLSGNKMSSMRNSSRSGLGLGMPIGVSHDDEDAERGEEAEDDPTIDEEI</sequence>
<feature type="compositionally biased region" description="Polar residues" evidence="4">
    <location>
        <begin position="217"/>
        <end position="227"/>
    </location>
</feature>
<feature type="region of interest" description="Disordered" evidence="4">
    <location>
        <begin position="779"/>
        <end position="866"/>
    </location>
</feature>
<dbReference type="Gene3D" id="3.30.40.10">
    <property type="entry name" value="Zinc/RING finger domain, C3HC4 (zinc finger)"/>
    <property type="match status" value="1"/>
</dbReference>
<feature type="region of interest" description="Disordered" evidence="4">
    <location>
        <begin position="54"/>
        <end position="130"/>
    </location>
</feature>
<accession>A0AA38LVR3</accession>
<reference evidence="6" key="1">
    <citation type="journal article" date="2022" name="G3 (Bethesda)">
        <title>High quality genome of the basidiomycete yeast Dioszegia hungarica PDD-24b-2 isolated from cloud water.</title>
        <authorList>
            <person name="Jarrige D."/>
            <person name="Haridas S."/>
            <person name="Bleykasten-Grosshans C."/>
            <person name="Joly M."/>
            <person name="Nadalig T."/>
            <person name="Sancelme M."/>
            <person name="Vuilleumier S."/>
            <person name="Grigoriev I.V."/>
            <person name="Amato P."/>
            <person name="Bringel F."/>
        </authorList>
    </citation>
    <scope>NUCLEOTIDE SEQUENCE</scope>
    <source>
        <strain evidence="6">PDD-24b-2</strain>
    </source>
</reference>
<feature type="compositionally biased region" description="Polar residues" evidence="4">
    <location>
        <begin position="693"/>
        <end position="705"/>
    </location>
</feature>
<dbReference type="InterPro" id="IPR011011">
    <property type="entry name" value="Znf_FYVE_PHD"/>
</dbReference>
<dbReference type="InterPro" id="IPR019786">
    <property type="entry name" value="Zinc_finger_PHD-type_CS"/>
</dbReference>
<gene>
    <name evidence="6" type="ORF">MKK02DRAFT_44576</name>
</gene>
<comment type="caution">
    <text evidence="6">The sequence shown here is derived from an EMBL/GenBank/DDBJ whole genome shotgun (WGS) entry which is preliminary data.</text>
</comment>
<dbReference type="SUPFAM" id="SSF57903">
    <property type="entry name" value="FYVE/PHD zinc finger"/>
    <property type="match status" value="1"/>
</dbReference>
<keyword evidence="2" id="KW-0863">Zinc-finger</keyword>
<evidence type="ECO:0000259" key="5">
    <source>
        <dbReference type="SMART" id="SM00249"/>
    </source>
</evidence>
<evidence type="ECO:0000313" key="7">
    <source>
        <dbReference type="Proteomes" id="UP001164286"/>
    </source>
</evidence>
<organism evidence="6 7">
    <name type="scientific">Dioszegia hungarica</name>
    <dbReference type="NCBI Taxonomy" id="4972"/>
    <lineage>
        <taxon>Eukaryota</taxon>
        <taxon>Fungi</taxon>
        <taxon>Dikarya</taxon>
        <taxon>Basidiomycota</taxon>
        <taxon>Agaricomycotina</taxon>
        <taxon>Tremellomycetes</taxon>
        <taxon>Tremellales</taxon>
        <taxon>Bulleribasidiaceae</taxon>
        <taxon>Dioszegia</taxon>
    </lineage>
</organism>
<feature type="region of interest" description="Disordered" evidence="4">
    <location>
        <begin position="644"/>
        <end position="669"/>
    </location>
</feature>
<protein>
    <recommendedName>
        <fullName evidence="5">Zinc finger PHD-type domain-containing protein</fullName>
    </recommendedName>
</protein>
<keyword evidence="1" id="KW-0479">Metal-binding</keyword>
<dbReference type="Proteomes" id="UP001164286">
    <property type="component" value="Unassembled WGS sequence"/>
</dbReference>